<accession>A0A1W1CCR0</accession>
<evidence type="ECO:0000256" key="1">
    <source>
        <dbReference type="SAM" id="Coils"/>
    </source>
</evidence>
<dbReference type="Pfam" id="PF13174">
    <property type="entry name" value="TPR_6"/>
    <property type="match status" value="1"/>
</dbReference>
<dbReference type="Gene3D" id="1.25.40.10">
    <property type="entry name" value="Tetratricopeptide repeat domain"/>
    <property type="match status" value="1"/>
</dbReference>
<proteinExistence type="predicted"/>
<reference evidence="2" key="1">
    <citation type="submission" date="2016-10" db="EMBL/GenBank/DDBJ databases">
        <authorList>
            <person name="de Groot N.N."/>
        </authorList>
    </citation>
    <scope>NUCLEOTIDE SEQUENCE</scope>
</reference>
<organism evidence="2">
    <name type="scientific">hydrothermal vent metagenome</name>
    <dbReference type="NCBI Taxonomy" id="652676"/>
    <lineage>
        <taxon>unclassified sequences</taxon>
        <taxon>metagenomes</taxon>
        <taxon>ecological metagenomes</taxon>
    </lineage>
</organism>
<feature type="coiled-coil region" evidence="1">
    <location>
        <begin position="33"/>
        <end position="67"/>
    </location>
</feature>
<dbReference type="InterPro" id="IPR011990">
    <property type="entry name" value="TPR-like_helical_dom_sf"/>
</dbReference>
<gene>
    <name evidence="2" type="ORF">MNB_SUP05-5-936</name>
</gene>
<evidence type="ECO:0000313" key="2">
    <source>
        <dbReference type="EMBL" id="SFV63660.1"/>
    </source>
</evidence>
<name>A0A1W1CCR0_9ZZZZ</name>
<protein>
    <submittedName>
        <fullName evidence="2">Uncharacterized protein</fullName>
    </submittedName>
</protein>
<sequence length="165" mass="19495">MKFLFILFFISNVAFATQVETNTNNIVKQYLMIEKLKNDNKQLLGQYQVLKNQLQDLEKKINELAISIVLKKSTSKKQQLKIIQNPLYQKAKKALNNLKYKEAIKLFKEHLTKKPNNIDATYYWLAKSYLYANNKKEANIILKKIIDNYPNSRFYNKAKKQLNSK</sequence>
<dbReference type="InterPro" id="IPR019734">
    <property type="entry name" value="TPR_rpt"/>
</dbReference>
<dbReference type="AlphaFoldDB" id="A0A1W1CCR0"/>
<dbReference type="SUPFAM" id="SSF48452">
    <property type="entry name" value="TPR-like"/>
    <property type="match status" value="1"/>
</dbReference>
<keyword evidence="1" id="KW-0175">Coiled coil</keyword>
<dbReference type="EMBL" id="FPHJ01000041">
    <property type="protein sequence ID" value="SFV63660.1"/>
    <property type="molecule type" value="Genomic_DNA"/>
</dbReference>